<evidence type="ECO:0000313" key="2">
    <source>
        <dbReference type="Proteomes" id="UP000178943"/>
    </source>
</evidence>
<comment type="caution">
    <text evidence="1">The sequence shown here is derived from an EMBL/GenBank/DDBJ whole genome shotgun (WGS) entry which is preliminary data.</text>
</comment>
<proteinExistence type="predicted"/>
<evidence type="ECO:0000313" key="1">
    <source>
        <dbReference type="EMBL" id="OGF58600.1"/>
    </source>
</evidence>
<gene>
    <name evidence="1" type="ORF">A2Y62_07990</name>
</gene>
<dbReference type="AlphaFoldDB" id="A0A1F5V5C4"/>
<sequence>MSIDKFSTREQVMDFLEGYTQERKEELDKKQTKKGLIKSYLLETVPGYSKEPQTEKIFSQLGIKLEHIDDTLYKVWDPEQEAWYQTEKTNIKIEGKFLTLQGAPVVMKFSKVLSDKVFTQWITSTFKRKRNKFRLWGHPIFLGSKKVHVYGADRHLWQPIYLEITNKHLIAILPKGTCGNTIHRLVTNIQRYIDSEIDVSIGNLSYKEMIKNATNIHVTKNEY</sequence>
<organism evidence="1 2">
    <name type="scientific">Candidatus Fischerbacteria bacterium RBG_13_37_8</name>
    <dbReference type="NCBI Taxonomy" id="1817863"/>
    <lineage>
        <taxon>Bacteria</taxon>
        <taxon>Candidatus Fischeribacteriota</taxon>
    </lineage>
</organism>
<name>A0A1F5V5C4_9BACT</name>
<reference evidence="1 2" key="1">
    <citation type="journal article" date="2016" name="Nat. Commun.">
        <title>Thousands of microbial genomes shed light on interconnected biogeochemical processes in an aquifer system.</title>
        <authorList>
            <person name="Anantharaman K."/>
            <person name="Brown C.T."/>
            <person name="Hug L.A."/>
            <person name="Sharon I."/>
            <person name="Castelle C.J."/>
            <person name="Probst A.J."/>
            <person name="Thomas B.C."/>
            <person name="Singh A."/>
            <person name="Wilkins M.J."/>
            <person name="Karaoz U."/>
            <person name="Brodie E.L."/>
            <person name="Williams K.H."/>
            <person name="Hubbard S.S."/>
            <person name="Banfield J.F."/>
        </authorList>
    </citation>
    <scope>NUCLEOTIDE SEQUENCE [LARGE SCALE GENOMIC DNA]</scope>
</reference>
<dbReference type="EMBL" id="MFGW01000244">
    <property type="protein sequence ID" value="OGF58600.1"/>
    <property type="molecule type" value="Genomic_DNA"/>
</dbReference>
<accession>A0A1F5V5C4</accession>
<dbReference type="InterPro" id="IPR058966">
    <property type="entry name" value="MJECL33-like"/>
</dbReference>
<dbReference type="Proteomes" id="UP000178943">
    <property type="component" value="Unassembled WGS sequence"/>
</dbReference>
<dbReference type="Pfam" id="PF25924">
    <property type="entry name" value="MJECL33"/>
    <property type="match status" value="1"/>
</dbReference>
<protein>
    <submittedName>
        <fullName evidence="1">Uncharacterized protein</fullName>
    </submittedName>
</protein>